<evidence type="ECO:0000256" key="1">
    <source>
        <dbReference type="SAM" id="MobiDB-lite"/>
    </source>
</evidence>
<accession>A0A4Z1K178</accession>
<feature type="compositionally biased region" description="Polar residues" evidence="1">
    <location>
        <begin position="71"/>
        <end position="85"/>
    </location>
</feature>
<keyword evidence="3" id="KW-1185">Reference proteome</keyword>
<protein>
    <submittedName>
        <fullName evidence="2">Uncharacterized protein</fullName>
    </submittedName>
</protein>
<dbReference type="Proteomes" id="UP000297229">
    <property type="component" value="Unassembled WGS sequence"/>
</dbReference>
<proteinExistence type="predicted"/>
<dbReference type="EMBL" id="PQXM01000239">
    <property type="protein sequence ID" value="TGO75017.1"/>
    <property type="molecule type" value="Genomic_DNA"/>
</dbReference>
<evidence type="ECO:0000313" key="3">
    <source>
        <dbReference type="Proteomes" id="UP000297229"/>
    </source>
</evidence>
<name>A0A4Z1K178_9HELO</name>
<feature type="region of interest" description="Disordered" evidence="1">
    <location>
        <begin position="71"/>
        <end position="104"/>
    </location>
</feature>
<evidence type="ECO:0000313" key="2">
    <source>
        <dbReference type="EMBL" id="TGO75017.1"/>
    </source>
</evidence>
<sequence>MRVWIGVWSSDEAECKSSNPSHDYQWSAVNPHANANPLASGGDKASYSSGRSKSITCAICVLVHQVKTQDPLTRSISGKNETSPWSAEKKTSHKGRSFSSGEKT</sequence>
<organism evidence="2 3">
    <name type="scientific">Botrytis elliptica</name>
    <dbReference type="NCBI Taxonomy" id="278938"/>
    <lineage>
        <taxon>Eukaryota</taxon>
        <taxon>Fungi</taxon>
        <taxon>Dikarya</taxon>
        <taxon>Ascomycota</taxon>
        <taxon>Pezizomycotina</taxon>
        <taxon>Leotiomycetes</taxon>
        <taxon>Helotiales</taxon>
        <taxon>Sclerotiniaceae</taxon>
        <taxon>Botrytis</taxon>
    </lineage>
</organism>
<comment type="caution">
    <text evidence="2">The sequence shown here is derived from an EMBL/GenBank/DDBJ whole genome shotgun (WGS) entry which is preliminary data.</text>
</comment>
<reference evidence="2 3" key="1">
    <citation type="submission" date="2017-12" db="EMBL/GenBank/DDBJ databases">
        <title>Comparative genomics of Botrytis spp.</title>
        <authorList>
            <person name="Valero-Jimenez C.A."/>
            <person name="Tapia P."/>
            <person name="Veloso J."/>
            <person name="Silva-Moreno E."/>
            <person name="Staats M."/>
            <person name="Valdes J.H."/>
            <person name="Van Kan J.A.L."/>
        </authorList>
    </citation>
    <scope>NUCLEOTIDE SEQUENCE [LARGE SCALE GENOMIC DNA]</scope>
    <source>
        <strain evidence="2 3">Be9601</strain>
    </source>
</reference>
<dbReference type="AlphaFoldDB" id="A0A4Z1K178"/>
<gene>
    <name evidence="2" type="ORF">BELL_0240g00100</name>
</gene>